<dbReference type="Proteomes" id="UP000295674">
    <property type="component" value="Unassembled WGS sequence"/>
</dbReference>
<evidence type="ECO:0000313" key="2">
    <source>
        <dbReference type="Proteomes" id="UP000295674"/>
    </source>
</evidence>
<gene>
    <name evidence="1" type="ORF">E1181_25885</name>
</gene>
<comment type="caution">
    <text evidence="1">The sequence shown here is derived from an EMBL/GenBank/DDBJ whole genome shotgun (WGS) entry which is preliminary data.</text>
</comment>
<dbReference type="AlphaFoldDB" id="A0A4R4V7L1"/>
<name>A0A4R4V7L1_9PSEU</name>
<protein>
    <submittedName>
        <fullName evidence="1">Uncharacterized protein</fullName>
    </submittedName>
</protein>
<organism evidence="1 2">
    <name type="scientific">Saccharopolyspora terrae</name>
    <dbReference type="NCBI Taxonomy" id="2530384"/>
    <lineage>
        <taxon>Bacteria</taxon>
        <taxon>Bacillati</taxon>
        <taxon>Actinomycetota</taxon>
        <taxon>Actinomycetes</taxon>
        <taxon>Pseudonocardiales</taxon>
        <taxon>Pseudonocardiaceae</taxon>
        <taxon>Saccharopolyspora</taxon>
    </lineage>
</organism>
<evidence type="ECO:0000313" key="1">
    <source>
        <dbReference type="EMBL" id="TDD01229.1"/>
    </source>
</evidence>
<dbReference type="OrthoDB" id="3696902at2"/>
<dbReference type="EMBL" id="SMKS01000065">
    <property type="protein sequence ID" value="TDD01229.1"/>
    <property type="molecule type" value="Genomic_DNA"/>
</dbReference>
<reference evidence="1 2" key="1">
    <citation type="submission" date="2019-03" db="EMBL/GenBank/DDBJ databases">
        <title>Draft genome sequences of novel Actinobacteria.</title>
        <authorList>
            <person name="Sahin N."/>
            <person name="Ay H."/>
            <person name="Saygin H."/>
        </authorList>
    </citation>
    <scope>NUCLEOTIDE SEQUENCE [LARGE SCALE GENOMIC DNA]</scope>
    <source>
        <strain evidence="1 2">16K309</strain>
    </source>
</reference>
<proteinExistence type="predicted"/>
<accession>A0A4R4V7L1</accession>
<sequence length="81" mass="8789">MNEIQSESREVGAGERHFWFPIPSTEGGGVRHAFAGRRWEGEAAGTSACGSEVAFAQPTEVDWICFPTCADCYSFLTGRTA</sequence>
<keyword evidence="2" id="KW-1185">Reference proteome</keyword>